<dbReference type="EMBL" id="JBHSWE010000001">
    <property type="protein sequence ID" value="MFC6671295.1"/>
    <property type="molecule type" value="Genomic_DNA"/>
</dbReference>
<name>A0ABW2A1F0_9GAMM</name>
<accession>A0ABW2A1F0</accession>
<dbReference type="RefSeq" id="WP_379909808.1">
    <property type="nucleotide sequence ID" value="NZ_JBHSWE010000001.1"/>
</dbReference>
<keyword evidence="3" id="KW-0479">Metal-binding</keyword>
<evidence type="ECO:0000256" key="2">
    <source>
        <dbReference type="ARBA" id="ARBA00007958"/>
    </source>
</evidence>
<sequence length="258" mass="28125">MKAGGLLFDLDGVLYVEDRLLPGAQEVMQQVLKQGIPFRYITNTSTKSLATLERQLEDRGLPVPDNSVFSAISAAVQWLDDNGVRRIFPVLADDAQQDFARFRIDDAQPQAVVLGDIGEGWNYGLLNRLFGYLTGGARLVAVHRNRYWQTESGLQPDLGLFVAGLEYAADIEAVVVGKPSERFFRTACNGLGLEPGQVVLVGDDIESDIGGAQRAGLTGVLVHTGKYRRERVERSGIDPDIEIASVAELPGVLPQLFA</sequence>
<keyword evidence="4" id="KW-0460">Magnesium</keyword>
<dbReference type="Proteomes" id="UP001596422">
    <property type="component" value="Unassembled WGS sequence"/>
</dbReference>
<dbReference type="Gene3D" id="3.40.50.1000">
    <property type="entry name" value="HAD superfamily/HAD-like"/>
    <property type="match status" value="2"/>
</dbReference>
<keyword evidence="6" id="KW-0378">Hydrolase</keyword>
<dbReference type="Pfam" id="PF13242">
    <property type="entry name" value="Hydrolase_like"/>
    <property type="match status" value="1"/>
</dbReference>
<dbReference type="InterPro" id="IPR006355">
    <property type="entry name" value="LHPP/HDHD2"/>
</dbReference>
<dbReference type="NCBIfam" id="TIGR01458">
    <property type="entry name" value="HAD-SF-IIA-hyp3"/>
    <property type="match status" value="1"/>
</dbReference>
<evidence type="ECO:0000256" key="4">
    <source>
        <dbReference type="ARBA" id="ARBA00022842"/>
    </source>
</evidence>
<dbReference type="GO" id="GO:0016787">
    <property type="term" value="F:hydrolase activity"/>
    <property type="evidence" value="ECO:0007669"/>
    <property type="project" value="UniProtKB-KW"/>
</dbReference>
<dbReference type="InterPro" id="IPR036412">
    <property type="entry name" value="HAD-like_sf"/>
</dbReference>
<dbReference type="SUPFAM" id="SSF56784">
    <property type="entry name" value="HAD-like"/>
    <property type="match status" value="1"/>
</dbReference>
<dbReference type="NCBIfam" id="TIGR01460">
    <property type="entry name" value="HAD-SF-IIA"/>
    <property type="match status" value="1"/>
</dbReference>
<evidence type="ECO:0000256" key="1">
    <source>
        <dbReference type="ARBA" id="ARBA00001946"/>
    </source>
</evidence>
<comment type="cofactor">
    <cofactor evidence="1">
        <name>Mg(2+)</name>
        <dbReference type="ChEBI" id="CHEBI:18420"/>
    </cofactor>
</comment>
<evidence type="ECO:0000313" key="6">
    <source>
        <dbReference type="EMBL" id="MFC6671295.1"/>
    </source>
</evidence>
<keyword evidence="7" id="KW-1185">Reference proteome</keyword>
<dbReference type="InterPro" id="IPR023214">
    <property type="entry name" value="HAD_sf"/>
</dbReference>
<comment type="caution">
    <text evidence="6">The sequence shown here is derived from an EMBL/GenBank/DDBJ whole genome shotgun (WGS) entry which is preliminary data.</text>
</comment>
<dbReference type="InterPro" id="IPR006357">
    <property type="entry name" value="HAD-SF_hydro_IIA"/>
</dbReference>
<dbReference type="Pfam" id="PF13344">
    <property type="entry name" value="Hydrolase_6"/>
    <property type="match status" value="1"/>
</dbReference>
<comment type="similarity">
    <text evidence="2">Belongs to the HAD-like hydrolase superfamily.</text>
</comment>
<evidence type="ECO:0000256" key="3">
    <source>
        <dbReference type="ARBA" id="ARBA00022723"/>
    </source>
</evidence>
<organism evidence="6 7">
    <name type="scientific">Marinobacterium aestuariivivens</name>
    <dbReference type="NCBI Taxonomy" id="1698799"/>
    <lineage>
        <taxon>Bacteria</taxon>
        <taxon>Pseudomonadati</taxon>
        <taxon>Pseudomonadota</taxon>
        <taxon>Gammaproteobacteria</taxon>
        <taxon>Oceanospirillales</taxon>
        <taxon>Oceanospirillaceae</taxon>
        <taxon>Marinobacterium</taxon>
    </lineage>
</organism>
<proteinExistence type="inferred from homology"/>
<dbReference type="PANTHER" id="PTHR19288:SF46">
    <property type="entry name" value="HALOACID DEHALOGENASE-LIKE HYDROLASE DOMAIN-CONTAINING PROTEIN 2"/>
    <property type="match status" value="1"/>
</dbReference>
<reference evidence="7" key="1">
    <citation type="journal article" date="2019" name="Int. J. Syst. Evol. Microbiol.">
        <title>The Global Catalogue of Microorganisms (GCM) 10K type strain sequencing project: providing services to taxonomists for standard genome sequencing and annotation.</title>
        <authorList>
            <consortium name="The Broad Institute Genomics Platform"/>
            <consortium name="The Broad Institute Genome Sequencing Center for Infectious Disease"/>
            <person name="Wu L."/>
            <person name="Ma J."/>
        </authorList>
    </citation>
    <scope>NUCLEOTIDE SEQUENCE [LARGE SCALE GENOMIC DNA]</scope>
    <source>
        <strain evidence="7">NBRC 111756</strain>
    </source>
</reference>
<evidence type="ECO:0000256" key="5">
    <source>
        <dbReference type="ARBA" id="ARBA00039666"/>
    </source>
</evidence>
<evidence type="ECO:0000313" key="7">
    <source>
        <dbReference type="Proteomes" id="UP001596422"/>
    </source>
</evidence>
<dbReference type="PANTHER" id="PTHR19288">
    <property type="entry name" value="4-NITROPHENYLPHOSPHATASE-RELATED"/>
    <property type="match status" value="1"/>
</dbReference>
<gene>
    <name evidence="6" type="ORF">ACFQDL_15335</name>
</gene>
<protein>
    <recommendedName>
        <fullName evidence="5">Haloacid dehalogenase-like hydrolase domain-containing protein 2</fullName>
    </recommendedName>
</protein>